<reference evidence="2 3" key="1">
    <citation type="submission" date="2019-02" db="EMBL/GenBank/DDBJ databases">
        <title>Deep-cultivation of Planctomycetes and their phenomic and genomic characterization uncovers novel biology.</title>
        <authorList>
            <person name="Wiegand S."/>
            <person name="Jogler M."/>
            <person name="Boedeker C."/>
            <person name="Pinto D."/>
            <person name="Vollmers J."/>
            <person name="Rivas-Marin E."/>
            <person name="Kohn T."/>
            <person name="Peeters S.H."/>
            <person name="Heuer A."/>
            <person name="Rast P."/>
            <person name="Oberbeckmann S."/>
            <person name="Bunk B."/>
            <person name="Jeske O."/>
            <person name="Meyerdierks A."/>
            <person name="Storesund J.E."/>
            <person name="Kallscheuer N."/>
            <person name="Luecker S."/>
            <person name="Lage O.M."/>
            <person name="Pohl T."/>
            <person name="Merkel B.J."/>
            <person name="Hornburger P."/>
            <person name="Mueller R.-W."/>
            <person name="Bruemmer F."/>
            <person name="Labrenz M."/>
            <person name="Spormann A.M."/>
            <person name="Op den Camp H."/>
            <person name="Overmann J."/>
            <person name="Amann R."/>
            <person name="Jetten M.S.M."/>
            <person name="Mascher T."/>
            <person name="Medema M.H."/>
            <person name="Devos D.P."/>
            <person name="Kaster A.-K."/>
            <person name="Ovreas L."/>
            <person name="Rohde M."/>
            <person name="Galperin M.Y."/>
            <person name="Jogler C."/>
        </authorList>
    </citation>
    <scope>NUCLEOTIDE SEQUENCE [LARGE SCALE GENOMIC DNA]</scope>
    <source>
        <strain evidence="2 3">Pla85_3_4</strain>
    </source>
</reference>
<feature type="transmembrane region" description="Helical" evidence="1">
    <location>
        <begin position="34"/>
        <end position="54"/>
    </location>
</feature>
<name>A0A518DNK6_9BACT</name>
<dbReference type="RefSeq" id="WP_145050212.1">
    <property type="nucleotide sequence ID" value="NZ_CP036433.1"/>
</dbReference>
<organism evidence="2 3">
    <name type="scientific">Lignipirellula cremea</name>
    <dbReference type="NCBI Taxonomy" id="2528010"/>
    <lineage>
        <taxon>Bacteria</taxon>
        <taxon>Pseudomonadati</taxon>
        <taxon>Planctomycetota</taxon>
        <taxon>Planctomycetia</taxon>
        <taxon>Pirellulales</taxon>
        <taxon>Pirellulaceae</taxon>
        <taxon>Lignipirellula</taxon>
    </lineage>
</organism>
<sequence>MGYVQVARAWRRSPCGEGLIERFRSRDYDNGMYMGRYLQAAALILLPIGMLLNLTGNSGEFFGVNHMVYLLAFGIALFCMGRILENHERH</sequence>
<keyword evidence="1" id="KW-0812">Transmembrane</keyword>
<evidence type="ECO:0000313" key="3">
    <source>
        <dbReference type="Proteomes" id="UP000317648"/>
    </source>
</evidence>
<protein>
    <submittedName>
        <fullName evidence="2">Uncharacterized protein</fullName>
    </submittedName>
</protein>
<feature type="transmembrane region" description="Helical" evidence="1">
    <location>
        <begin position="66"/>
        <end position="84"/>
    </location>
</feature>
<accession>A0A518DNK6</accession>
<dbReference type="EMBL" id="CP036433">
    <property type="protein sequence ID" value="QDU93422.1"/>
    <property type="molecule type" value="Genomic_DNA"/>
</dbReference>
<dbReference type="Proteomes" id="UP000317648">
    <property type="component" value="Chromosome"/>
</dbReference>
<evidence type="ECO:0000256" key="1">
    <source>
        <dbReference type="SAM" id="Phobius"/>
    </source>
</evidence>
<dbReference type="AlphaFoldDB" id="A0A518DNK6"/>
<keyword evidence="1" id="KW-0472">Membrane</keyword>
<proteinExistence type="predicted"/>
<keyword evidence="3" id="KW-1185">Reference proteome</keyword>
<keyword evidence="1" id="KW-1133">Transmembrane helix</keyword>
<evidence type="ECO:0000313" key="2">
    <source>
        <dbReference type="EMBL" id="QDU93422.1"/>
    </source>
</evidence>
<dbReference type="KEGG" id="lcre:Pla8534_12020"/>
<gene>
    <name evidence="2" type="ORF">Pla8534_12020</name>
</gene>